<protein>
    <submittedName>
        <fullName evidence="6">4-coumarate-CoA ligase</fullName>
    </submittedName>
</protein>
<organism evidence="6 7">
    <name type="scientific">Mycena rosella</name>
    <name type="common">Pink bonnet</name>
    <name type="synonym">Agaricus rosellus</name>
    <dbReference type="NCBI Taxonomy" id="1033263"/>
    <lineage>
        <taxon>Eukaryota</taxon>
        <taxon>Fungi</taxon>
        <taxon>Dikarya</taxon>
        <taxon>Basidiomycota</taxon>
        <taxon>Agaricomycotina</taxon>
        <taxon>Agaricomycetes</taxon>
        <taxon>Agaricomycetidae</taxon>
        <taxon>Agaricales</taxon>
        <taxon>Marasmiineae</taxon>
        <taxon>Mycenaceae</taxon>
        <taxon>Mycena</taxon>
    </lineage>
</organism>
<dbReference type="GO" id="GO:0016405">
    <property type="term" value="F:CoA-ligase activity"/>
    <property type="evidence" value="ECO:0007669"/>
    <property type="project" value="TreeGrafter"/>
</dbReference>
<dbReference type="Proteomes" id="UP001221757">
    <property type="component" value="Unassembled WGS sequence"/>
</dbReference>
<feature type="transmembrane region" description="Helical" evidence="3">
    <location>
        <begin position="85"/>
        <end position="104"/>
    </location>
</feature>
<comment type="similarity">
    <text evidence="1">Belongs to the ATP-dependent AMP-binding enzyme family.</text>
</comment>
<keyword evidence="3" id="KW-1133">Transmembrane helix</keyword>
<dbReference type="Pfam" id="PF00501">
    <property type="entry name" value="AMP-binding"/>
    <property type="match status" value="1"/>
</dbReference>
<accession>A0AAD7CW16</accession>
<evidence type="ECO:0000256" key="3">
    <source>
        <dbReference type="SAM" id="Phobius"/>
    </source>
</evidence>
<gene>
    <name evidence="6" type="ORF">B0H17DRAFT_950780</name>
</gene>
<dbReference type="Pfam" id="PF13193">
    <property type="entry name" value="AMP-binding_C"/>
    <property type="match status" value="1"/>
</dbReference>
<dbReference type="FunFam" id="3.30.300.30:FF:000007">
    <property type="entry name" value="4-coumarate--CoA ligase 2"/>
    <property type="match status" value="1"/>
</dbReference>
<dbReference type="InterPro" id="IPR025110">
    <property type="entry name" value="AMP-bd_C"/>
</dbReference>
<dbReference type="AlphaFoldDB" id="A0AAD7CW16"/>
<dbReference type="InterPro" id="IPR045851">
    <property type="entry name" value="AMP-bd_C_sf"/>
</dbReference>
<dbReference type="InterPro" id="IPR000873">
    <property type="entry name" value="AMP-dep_synth/lig_dom"/>
</dbReference>
<evidence type="ECO:0000259" key="4">
    <source>
        <dbReference type="Pfam" id="PF00501"/>
    </source>
</evidence>
<evidence type="ECO:0000259" key="5">
    <source>
        <dbReference type="Pfam" id="PF13193"/>
    </source>
</evidence>
<keyword evidence="3" id="KW-0812">Transmembrane</keyword>
<evidence type="ECO:0000256" key="2">
    <source>
        <dbReference type="ARBA" id="ARBA00022598"/>
    </source>
</evidence>
<keyword evidence="3" id="KW-0472">Membrane</keyword>
<dbReference type="Gene3D" id="3.30.300.30">
    <property type="match status" value="1"/>
</dbReference>
<name>A0AAD7CW16_MYCRO</name>
<feature type="domain" description="AMP-binding enzyme C-terminal" evidence="5">
    <location>
        <begin position="462"/>
        <end position="538"/>
    </location>
</feature>
<dbReference type="SUPFAM" id="SSF56801">
    <property type="entry name" value="Acetyl-CoA synthetase-like"/>
    <property type="match status" value="1"/>
</dbReference>
<dbReference type="Gene3D" id="3.40.50.12780">
    <property type="entry name" value="N-terminal domain of ligase-like"/>
    <property type="match status" value="1"/>
</dbReference>
<keyword evidence="7" id="KW-1185">Reference proteome</keyword>
<sequence length="557" mass="60753">MLYTGKPTGPIPQLDLLTFLFDSPYTLAAETTVIHAEAANPSNAITKASARQLTRRMAHTLRERFGIGKNGAGKDIVLVVSTGQILVPILFLAVIAAGGVASLASPSYKKEELAKQIEQGPPSYVYLAPLLGVHLLISAASLNQFPLDRCLVLDSAPSQWRLHLLTDTSARNIIGELELDWERITAKEELENSLISLLWSSGLQARPKVHISHTNIVAATAIEGGSLREHWKRAGKWEYRTLAHLPTAHIAGNFILCSHIQRNNTVTTGGCCFWMPTFNFEKFLAFNKSLRITTFLSVPPIFLLISKSPLVQDHFRALKVATSGAAPLGKELQIGASKKLGVFLAQTWGLTETTGSVSGGDVGFEDLSGSVGPLLSSHLIIFVRIIDDSDNDCPPNTPGEIIVQGPIVTKGYHNNPEANAEAFKDGFFRTGDIGFIQNERLYIVDRKKELIKYKGLQVAPAELEAVLLSHPHILDAAVIGIYDEKECTEVPRAYVVADKTVIGATAIQEFVKNRLASHKQVRGGVEYVNQIPKSAAGKILRKEIRAIAQRSTKKAKL</sequence>
<keyword evidence="2 6" id="KW-0436">Ligase</keyword>
<proteinExistence type="inferred from homology"/>
<dbReference type="PANTHER" id="PTHR24096:SF149">
    <property type="entry name" value="AMP-BINDING DOMAIN-CONTAINING PROTEIN-RELATED"/>
    <property type="match status" value="1"/>
</dbReference>
<evidence type="ECO:0000256" key="1">
    <source>
        <dbReference type="ARBA" id="ARBA00006432"/>
    </source>
</evidence>
<evidence type="ECO:0000313" key="6">
    <source>
        <dbReference type="EMBL" id="KAJ7667032.1"/>
    </source>
</evidence>
<dbReference type="EMBL" id="JARKIE010000207">
    <property type="protein sequence ID" value="KAJ7667032.1"/>
    <property type="molecule type" value="Genomic_DNA"/>
</dbReference>
<feature type="domain" description="AMP-dependent synthetase/ligase" evidence="4">
    <location>
        <begin position="41"/>
        <end position="413"/>
    </location>
</feature>
<reference evidence="6" key="1">
    <citation type="submission" date="2023-03" db="EMBL/GenBank/DDBJ databases">
        <title>Massive genome expansion in bonnet fungi (Mycena s.s.) driven by repeated elements and novel gene families across ecological guilds.</title>
        <authorList>
            <consortium name="Lawrence Berkeley National Laboratory"/>
            <person name="Harder C.B."/>
            <person name="Miyauchi S."/>
            <person name="Viragh M."/>
            <person name="Kuo A."/>
            <person name="Thoen E."/>
            <person name="Andreopoulos B."/>
            <person name="Lu D."/>
            <person name="Skrede I."/>
            <person name="Drula E."/>
            <person name="Henrissat B."/>
            <person name="Morin E."/>
            <person name="Kohler A."/>
            <person name="Barry K."/>
            <person name="LaButti K."/>
            <person name="Morin E."/>
            <person name="Salamov A."/>
            <person name="Lipzen A."/>
            <person name="Mereny Z."/>
            <person name="Hegedus B."/>
            <person name="Baldrian P."/>
            <person name="Stursova M."/>
            <person name="Weitz H."/>
            <person name="Taylor A."/>
            <person name="Grigoriev I.V."/>
            <person name="Nagy L.G."/>
            <person name="Martin F."/>
            <person name="Kauserud H."/>
        </authorList>
    </citation>
    <scope>NUCLEOTIDE SEQUENCE</scope>
    <source>
        <strain evidence="6">CBHHK067</strain>
    </source>
</reference>
<evidence type="ECO:0000313" key="7">
    <source>
        <dbReference type="Proteomes" id="UP001221757"/>
    </source>
</evidence>
<comment type="caution">
    <text evidence="6">The sequence shown here is derived from an EMBL/GenBank/DDBJ whole genome shotgun (WGS) entry which is preliminary data.</text>
</comment>
<dbReference type="PANTHER" id="PTHR24096">
    <property type="entry name" value="LONG-CHAIN-FATTY-ACID--COA LIGASE"/>
    <property type="match status" value="1"/>
</dbReference>
<dbReference type="InterPro" id="IPR042099">
    <property type="entry name" value="ANL_N_sf"/>
</dbReference>
<dbReference type="GO" id="GO:0019748">
    <property type="term" value="P:secondary metabolic process"/>
    <property type="evidence" value="ECO:0007669"/>
    <property type="project" value="TreeGrafter"/>
</dbReference>